<sequence>MCDNRNFFFNLIIMMNLKTRILKQKLAMLVIMCLLSMTDTWAQFSSSPDVEVKNNSFYIDGKKFFIKGIGYEIGALPGELPNERKFNPDQLHFDIRRILSGGFNTIRTWAAFTEQELEVLRQYDIKIIMGIWIDPAGDFSNTQFVDNAKTIVNDVLSYSKNYNNIIGYLIMNEPHPTAVLGAGYQHTVNLWTELVNIIHSQHPNRPVSIANTPNGTYIHPHIFDFSAYNVYIYNPVTVNYLHGYRNHIDYLQQLNSSDHPLIITEYGLSVSPTGPGGWGYGGNSLSEQESGDVYMYKSLVDGGANGACIFNYSDGWWKADDEFVHSDLPEEWFGLIEYSSLSDKQGHERPVWKAIRDFQSAIIAQPRSEEIYIDKVPVEIFFNDTIKKIKVLLEDKLIYQRDMTDDYLLDTLEIDYKDVKDVRLVFNCYDDKNNLIKTEEKSILITATELTLPTLQLSVNSNCWQTNQVNVTYKVTKSTDFTVSPTFDYVYYPHIGFDYGQKFSSIIGNQNQVEISGRHSISGNIDVFTVGAAFNIYYNGFQKRIFNQMTISRHDLSTGVEENTFVESSLAIRILGDPHSGSLTLVSYADLQLSHVEVVGINGQVIAAYRAESSRLELPVGTLAKGLYLVRAYDMEGRYTTCKMLLT</sequence>
<dbReference type="AlphaFoldDB" id="A0A0P0FYR1"/>
<name>A0A0P0FYR1_9BACE</name>
<reference evidence="2 3" key="1">
    <citation type="journal article" date="2015" name="Science">
        <title>Genetic determinants of in vivo fitness and diet responsiveness in multiple human gut Bacteroides.</title>
        <authorList>
            <person name="Wu M."/>
            <person name="McNulty N.P."/>
            <person name="Rodionov D.A."/>
            <person name="Khoroshkin M.S."/>
            <person name="Griffin N.W."/>
            <person name="Cheng J."/>
            <person name="Latreille P."/>
            <person name="Kerstetter R.A."/>
            <person name="Terrapon N."/>
            <person name="Henrissat B."/>
            <person name="Osterman A.L."/>
            <person name="Gordon J.I."/>
        </authorList>
    </citation>
    <scope>NUCLEOTIDE SEQUENCE [LARGE SCALE GENOMIC DNA]</scope>
    <source>
        <strain evidence="2 3">WH2</strain>
    </source>
</reference>
<organism evidence="2 3">
    <name type="scientific">Bacteroides cellulosilyticus</name>
    <dbReference type="NCBI Taxonomy" id="246787"/>
    <lineage>
        <taxon>Bacteria</taxon>
        <taxon>Pseudomonadati</taxon>
        <taxon>Bacteroidota</taxon>
        <taxon>Bacteroidia</taxon>
        <taxon>Bacteroidales</taxon>
        <taxon>Bacteroidaceae</taxon>
        <taxon>Bacteroides</taxon>
    </lineage>
</organism>
<evidence type="ECO:0000256" key="1">
    <source>
        <dbReference type="SAM" id="SignalP"/>
    </source>
</evidence>
<dbReference type="SUPFAM" id="SSF51445">
    <property type="entry name" value="(Trans)glycosidases"/>
    <property type="match status" value="1"/>
</dbReference>
<proteinExistence type="predicted"/>
<keyword evidence="1" id="KW-0732">Signal</keyword>
<protein>
    <recommendedName>
        <fullName evidence="4">Glycoside hydrolase family 5 domain-containing protein</fullName>
    </recommendedName>
</protein>
<evidence type="ECO:0000313" key="3">
    <source>
        <dbReference type="Proteomes" id="UP000061809"/>
    </source>
</evidence>
<evidence type="ECO:0000313" key="2">
    <source>
        <dbReference type="EMBL" id="ALJ59177.1"/>
    </source>
</evidence>
<gene>
    <name evidence="2" type="ORF">BcellWH2_01931</name>
</gene>
<dbReference type="EMBL" id="CP012801">
    <property type="protein sequence ID" value="ALJ59177.1"/>
    <property type="molecule type" value="Genomic_DNA"/>
</dbReference>
<evidence type="ECO:0008006" key="4">
    <source>
        <dbReference type="Google" id="ProtNLM"/>
    </source>
</evidence>
<accession>A0A0P0FYR1</accession>
<dbReference type="InterPro" id="IPR017853">
    <property type="entry name" value="GH"/>
</dbReference>
<feature type="signal peptide" evidence="1">
    <location>
        <begin position="1"/>
        <end position="42"/>
    </location>
</feature>
<dbReference type="Proteomes" id="UP000061809">
    <property type="component" value="Chromosome"/>
</dbReference>
<dbReference type="Gene3D" id="3.20.20.80">
    <property type="entry name" value="Glycosidases"/>
    <property type="match status" value="1"/>
</dbReference>
<feature type="chain" id="PRO_5006046889" description="Glycoside hydrolase family 5 domain-containing protein" evidence="1">
    <location>
        <begin position="43"/>
        <end position="647"/>
    </location>
</feature>
<dbReference type="PATRIC" id="fig|246787.4.peg.1988"/>
<dbReference type="KEGG" id="bcel:BcellWH2_01931"/>